<protein>
    <submittedName>
        <fullName evidence="1">Uncharacterized protein</fullName>
    </submittedName>
</protein>
<gene>
    <name evidence="1" type="ORF">LCGC14_2426930</name>
</gene>
<dbReference type="AlphaFoldDB" id="A0A0F9BN27"/>
<evidence type="ECO:0000313" key="1">
    <source>
        <dbReference type="EMBL" id="KKL23284.1"/>
    </source>
</evidence>
<dbReference type="EMBL" id="LAZR01037028">
    <property type="protein sequence ID" value="KKL23284.1"/>
    <property type="molecule type" value="Genomic_DNA"/>
</dbReference>
<name>A0A0F9BN27_9ZZZZ</name>
<sequence length="78" mass="9359">MSKTIITDELKWMKTKLLKMEAIEGINWELKLAYEKMGMLETLQIKSIEMYGHKDFRGRDKVYIDLYTQCGDYNQLFK</sequence>
<proteinExistence type="predicted"/>
<reference evidence="1" key="1">
    <citation type="journal article" date="2015" name="Nature">
        <title>Complex archaea that bridge the gap between prokaryotes and eukaryotes.</title>
        <authorList>
            <person name="Spang A."/>
            <person name="Saw J.H."/>
            <person name="Jorgensen S.L."/>
            <person name="Zaremba-Niedzwiedzka K."/>
            <person name="Martijn J."/>
            <person name="Lind A.E."/>
            <person name="van Eijk R."/>
            <person name="Schleper C."/>
            <person name="Guy L."/>
            <person name="Ettema T.J."/>
        </authorList>
    </citation>
    <scope>NUCLEOTIDE SEQUENCE</scope>
</reference>
<organism evidence="1">
    <name type="scientific">marine sediment metagenome</name>
    <dbReference type="NCBI Taxonomy" id="412755"/>
    <lineage>
        <taxon>unclassified sequences</taxon>
        <taxon>metagenomes</taxon>
        <taxon>ecological metagenomes</taxon>
    </lineage>
</organism>
<comment type="caution">
    <text evidence="1">The sequence shown here is derived from an EMBL/GenBank/DDBJ whole genome shotgun (WGS) entry which is preliminary data.</text>
</comment>
<accession>A0A0F9BN27</accession>